<dbReference type="InterPro" id="IPR001164">
    <property type="entry name" value="ArfGAP_dom"/>
</dbReference>
<evidence type="ECO:0000256" key="8">
    <source>
        <dbReference type="ARBA" id="ARBA00022699"/>
    </source>
</evidence>
<dbReference type="GO" id="GO:0003924">
    <property type="term" value="F:GTPase activity"/>
    <property type="evidence" value="ECO:0007669"/>
    <property type="project" value="InterPro"/>
</dbReference>
<feature type="compositionally biased region" description="Polar residues" evidence="15">
    <location>
        <begin position="278"/>
        <end position="293"/>
    </location>
</feature>
<evidence type="ECO:0000256" key="6">
    <source>
        <dbReference type="ARBA" id="ARBA00022537"/>
    </source>
</evidence>
<gene>
    <name evidence="17" type="ORF">HNY73_005444</name>
</gene>
<evidence type="ECO:0000259" key="16">
    <source>
        <dbReference type="SMART" id="SM00105"/>
    </source>
</evidence>
<dbReference type="SMART" id="SM00174">
    <property type="entry name" value="RHO"/>
    <property type="match status" value="1"/>
</dbReference>
<keyword evidence="14" id="KW-0040">ANK repeat</keyword>
<dbReference type="PANTHER" id="PTHR45819">
    <property type="entry name" value="CENTAURIN-GAMMA-1A"/>
    <property type="match status" value="1"/>
</dbReference>
<accession>A0A8T0FHF2</accession>
<dbReference type="GO" id="GO:0005525">
    <property type="term" value="F:GTP binding"/>
    <property type="evidence" value="ECO:0007669"/>
    <property type="project" value="InterPro"/>
</dbReference>
<feature type="compositionally biased region" description="Basic and acidic residues" evidence="15">
    <location>
        <begin position="369"/>
        <end position="379"/>
    </location>
</feature>
<dbReference type="AlphaFoldDB" id="A0A8T0FHF2"/>
<dbReference type="GO" id="GO:0005096">
    <property type="term" value="F:GTPase activator activity"/>
    <property type="evidence" value="ECO:0007669"/>
    <property type="project" value="UniProtKB-KW"/>
</dbReference>
<keyword evidence="13" id="KW-1053">Target membrane</keyword>
<evidence type="ECO:0000256" key="7">
    <source>
        <dbReference type="ARBA" id="ARBA00022656"/>
    </source>
</evidence>
<dbReference type="Proteomes" id="UP000807504">
    <property type="component" value="Unassembled WGS sequence"/>
</dbReference>
<feature type="domain" description="Arf-GAP" evidence="16">
    <location>
        <begin position="352"/>
        <end position="447"/>
    </location>
</feature>
<evidence type="ECO:0000256" key="3">
    <source>
        <dbReference type="ARBA" id="ARBA00022468"/>
    </source>
</evidence>
<dbReference type="SUPFAM" id="SSF52540">
    <property type="entry name" value="P-loop containing nucleoside triphosphate hydrolases"/>
    <property type="match status" value="1"/>
</dbReference>
<evidence type="ECO:0000256" key="2">
    <source>
        <dbReference type="ARBA" id="ARBA00004613"/>
    </source>
</evidence>
<evidence type="ECO:0000256" key="15">
    <source>
        <dbReference type="SAM" id="MobiDB-lite"/>
    </source>
</evidence>
<dbReference type="PRINTS" id="PR00449">
    <property type="entry name" value="RASTRNSFRMNG"/>
</dbReference>
<feature type="compositionally biased region" description="Low complexity" evidence="15">
    <location>
        <begin position="256"/>
        <end position="273"/>
    </location>
</feature>
<keyword evidence="11" id="KW-0862">Zinc</keyword>
<dbReference type="Pfam" id="PF12796">
    <property type="entry name" value="Ank_2"/>
    <property type="match status" value="1"/>
</dbReference>
<dbReference type="GO" id="GO:0044231">
    <property type="term" value="C:host cell presynaptic membrane"/>
    <property type="evidence" value="ECO:0007669"/>
    <property type="project" value="UniProtKB-KW"/>
</dbReference>
<evidence type="ECO:0000256" key="11">
    <source>
        <dbReference type="ARBA" id="ARBA00022833"/>
    </source>
</evidence>
<dbReference type="CDD" id="cd04103">
    <property type="entry name" value="Centaurin_gamma"/>
    <property type="match status" value="1"/>
</dbReference>
<dbReference type="SMART" id="SM00173">
    <property type="entry name" value="RAS"/>
    <property type="match status" value="1"/>
</dbReference>
<dbReference type="Gene3D" id="1.10.220.150">
    <property type="entry name" value="Arf GTPase activating protein"/>
    <property type="match status" value="1"/>
</dbReference>
<feature type="region of interest" description="Disordered" evidence="15">
    <location>
        <begin position="241"/>
        <end position="320"/>
    </location>
</feature>
<dbReference type="GO" id="GO:0005576">
    <property type="term" value="C:extracellular region"/>
    <property type="evidence" value="ECO:0007669"/>
    <property type="project" value="UniProtKB-SubCell"/>
</dbReference>
<dbReference type="EMBL" id="JABXBU010000011">
    <property type="protein sequence ID" value="KAF8790421.1"/>
    <property type="molecule type" value="Genomic_DNA"/>
</dbReference>
<dbReference type="PROSITE" id="PS51419">
    <property type="entry name" value="RAB"/>
    <property type="match status" value="1"/>
</dbReference>
<keyword evidence="6" id="KW-1052">Target cell membrane</keyword>
<keyword evidence="10" id="KW-0863">Zinc-finger</keyword>
<keyword evidence="3" id="KW-0343">GTPase activation</keyword>
<keyword evidence="5" id="KW-0964">Secreted</keyword>
<evidence type="ECO:0000256" key="10">
    <source>
        <dbReference type="ARBA" id="ARBA00022771"/>
    </source>
</evidence>
<dbReference type="GO" id="GO:0090729">
    <property type="term" value="F:toxin activity"/>
    <property type="evidence" value="ECO:0007669"/>
    <property type="project" value="UniProtKB-KW"/>
</dbReference>
<feature type="repeat" description="ANK" evidence="14">
    <location>
        <begin position="486"/>
        <end position="518"/>
    </location>
</feature>
<dbReference type="PROSITE" id="PS51421">
    <property type="entry name" value="RAS"/>
    <property type="match status" value="1"/>
</dbReference>
<dbReference type="Pfam" id="PF00071">
    <property type="entry name" value="Ras"/>
    <property type="match status" value="1"/>
</dbReference>
<sequence>MNNRGHVQQPYYSNSLAIRQEIQRFESVHPSIYAIYDHLELMPDPLLAQQIREHVVCIEDSFVNSQEWTLSRSVPDLRLGIVGSLSSGKSALVHRYLTGSYLQDESPEGGRFKKEVVIDGQSYLLLIRDEGGPPEIQFSCWVDAVIYVFSLENEPSFNAIYNYYTKMSHYRSPGEVPLILVGTQDAISESNPRVIDDSRARKLANDLKRCSYYETCATYGLNVERVFQDACQKIVQQKMAGISSRPSTPSHPVRCNSYVSSTTSGVSSTNNGYHPPTSVGSNTLSAVSASPSHLSHIAASHVPKENRVDGNTISMRESKVKSERNLGIEVLVTNSIVGPKESKDLPTPCSTPTTSRKTRRRSNLFPPLKKGEDDKKSKNGEVGSDEWLPEHVSVMMALGNTLANSIWEGNTRGRAKPTPNSSREEKERWIRAKYEFKEFLAPISSTTPIGQQLIDVVCKNDIKAVALVLAHSSSPEHVNTPVSPRDQRTALHLAAALGSLPITQLLIWNHANVKTVDSDGRTALSYAKNGGFQEVHDLLVHSGCPDSNPAPTSTLPRRRGSLSKKSTEV</sequence>
<dbReference type="InterPro" id="IPR037278">
    <property type="entry name" value="ARFGAP/RecO"/>
</dbReference>
<dbReference type="InterPro" id="IPR036770">
    <property type="entry name" value="Ankyrin_rpt-contain_sf"/>
</dbReference>
<protein>
    <submittedName>
        <fullName evidence="17">Centaurin-gamma-1A like protein</fullName>
    </submittedName>
</protein>
<evidence type="ECO:0000256" key="4">
    <source>
        <dbReference type="ARBA" id="ARBA00022483"/>
    </source>
</evidence>
<dbReference type="InterPro" id="IPR027417">
    <property type="entry name" value="P-loop_NTPase"/>
</dbReference>
<keyword evidence="6" id="KW-0472">Membrane</keyword>
<dbReference type="SMART" id="SM00105">
    <property type="entry name" value="ArfGap"/>
    <property type="match status" value="1"/>
</dbReference>
<evidence type="ECO:0000256" key="9">
    <source>
        <dbReference type="ARBA" id="ARBA00022723"/>
    </source>
</evidence>
<feature type="region of interest" description="Disordered" evidence="15">
    <location>
        <begin position="338"/>
        <end position="387"/>
    </location>
</feature>
<evidence type="ECO:0000256" key="12">
    <source>
        <dbReference type="ARBA" id="ARBA00023028"/>
    </source>
</evidence>
<dbReference type="GO" id="GO:0006887">
    <property type="term" value="P:exocytosis"/>
    <property type="evidence" value="ECO:0007669"/>
    <property type="project" value="UniProtKB-KW"/>
</dbReference>
<keyword evidence="9" id="KW-0479">Metal-binding</keyword>
<dbReference type="InterPro" id="IPR002110">
    <property type="entry name" value="Ankyrin_rpt"/>
</dbReference>
<dbReference type="SUPFAM" id="SSF57863">
    <property type="entry name" value="ArfGap/RecO-like zinc finger"/>
    <property type="match status" value="1"/>
</dbReference>
<dbReference type="GO" id="GO:0044218">
    <property type="term" value="C:other organism cell membrane"/>
    <property type="evidence" value="ECO:0007669"/>
    <property type="project" value="UniProtKB-KW"/>
</dbReference>
<organism evidence="17 18">
    <name type="scientific">Argiope bruennichi</name>
    <name type="common">Wasp spider</name>
    <name type="synonym">Aranea bruennichi</name>
    <dbReference type="NCBI Taxonomy" id="94029"/>
    <lineage>
        <taxon>Eukaryota</taxon>
        <taxon>Metazoa</taxon>
        <taxon>Ecdysozoa</taxon>
        <taxon>Arthropoda</taxon>
        <taxon>Chelicerata</taxon>
        <taxon>Arachnida</taxon>
        <taxon>Araneae</taxon>
        <taxon>Araneomorphae</taxon>
        <taxon>Entelegynae</taxon>
        <taxon>Araneoidea</taxon>
        <taxon>Araneidae</taxon>
        <taxon>Argiope</taxon>
    </lineage>
</organism>
<reference evidence="17" key="1">
    <citation type="journal article" date="2020" name="bioRxiv">
        <title>Chromosome-level reference genome of the European wasp spider Argiope bruennichi: a resource for studies on range expansion and evolutionary adaptation.</title>
        <authorList>
            <person name="Sheffer M.M."/>
            <person name="Hoppe A."/>
            <person name="Krehenwinkel H."/>
            <person name="Uhl G."/>
            <person name="Kuss A.W."/>
            <person name="Jensen L."/>
            <person name="Jensen C."/>
            <person name="Gillespie R.G."/>
            <person name="Hoff K.J."/>
            <person name="Prost S."/>
        </authorList>
    </citation>
    <scope>NUCLEOTIDE SEQUENCE</scope>
</reference>
<keyword evidence="4" id="KW-0268">Exocytosis</keyword>
<proteinExistence type="predicted"/>
<comment type="subcellular location">
    <subcellularLocation>
        <location evidence="2">Secreted</location>
    </subcellularLocation>
    <subcellularLocation>
        <location evidence="1">Target cell membrane</location>
    </subcellularLocation>
</comment>
<keyword evidence="8" id="KW-0528">Neurotoxin</keyword>
<reference evidence="17" key="2">
    <citation type="submission" date="2020-06" db="EMBL/GenBank/DDBJ databases">
        <authorList>
            <person name="Sheffer M."/>
        </authorList>
    </citation>
    <scope>NUCLEOTIDE SEQUENCE</scope>
</reference>
<dbReference type="Gene3D" id="3.40.50.300">
    <property type="entry name" value="P-loop containing nucleotide triphosphate hydrolases"/>
    <property type="match status" value="1"/>
</dbReference>
<dbReference type="SUPFAM" id="SSF48403">
    <property type="entry name" value="Ankyrin repeat"/>
    <property type="match status" value="1"/>
</dbReference>
<dbReference type="SMART" id="SM00175">
    <property type="entry name" value="RAB"/>
    <property type="match status" value="1"/>
</dbReference>
<keyword evidence="7" id="KW-0800">Toxin</keyword>
<dbReference type="PANTHER" id="PTHR45819:SF5">
    <property type="entry name" value="CENTAURIN-GAMMA-1A"/>
    <property type="match status" value="1"/>
</dbReference>
<feature type="region of interest" description="Disordered" evidence="15">
    <location>
        <begin position="543"/>
        <end position="569"/>
    </location>
</feature>
<evidence type="ECO:0000256" key="5">
    <source>
        <dbReference type="ARBA" id="ARBA00022525"/>
    </source>
</evidence>
<evidence type="ECO:0000313" key="18">
    <source>
        <dbReference type="Proteomes" id="UP000807504"/>
    </source>
</evidence>
<feature type="compositionally biased region" description="Low complexity" evidence="15">
    <location>
        <begin position="346"/>
        <end position="355"/>
    </location>
</feature>
<dbReference type="GO" id="GO:0008270">
    <property type="term" value="F:zinc ion binding"/>
    <property type="evidence" value="ECO:0007669"/>
    <property type="project" value="UniProtKB-KW"/>
</dbReference>
<dbReference type="PROSITE" id="PS50297">
    <property type="entry name" value="ANK_REP_REGION"/>
    <property type="match status" value="1"/>
</dbReference>
<evidence type="ECO:0000256" key="13">
    <source>
        <dbReference type="ARBA" id="ARBA00023298"/>
    </source>
</evidence>
<keyword evidence="12" id="KW-0638">Presynaptic neurotoxin</keyword>
<dbReference type="Pfam" id="PF01412">
    <property type="entry name" value="ArfGap"/>
    <property type="match status" value="1"/>
</dbReference>
<dbReference type="InterPro" id="IPR001806">
    <property type="entry name" value="Small_GTPase"/>
</dbReference>
<evidence type="ECO:0000313" key="17">
    <source>
        <dbReference type="EMBL" id="KAF8790421.1"/>
    </source>
</evidence>
<dbReference type="InterPro" id="IPR038508">
    <property type="entry name" value="ArfGAP_dom_sf"/>
</dbReference>
<comment type="caution">
    <text evidence="17">The sequence shown here is derived from an EMBL/GenBank/DDBJ whole genome shotgun (WGS) entry which is preliminary data.</text>
</comment>
<dbReference type="FunFam" id="3.40.50.300:FF:000178">
    <property type="entry name" value="Arf-GAP with GTPase, ANK repeat and PH domain-containing protein 1"/>
    <property type="match status" value="1"/>
</dbReference>
<dbReference type="Gene3D" id="1.25.40.20">
    <property type="entry name" value="Ankyrin repeat-containing domain"/>
    <property type="match status" value="1"/>
</dbReference>
<evidence type="ECO:0000256" key="14">
    <source>
        <dbReference type="PROSITE-ProRule" id="PRU00023"/>
    </source>
</evidence>
<name>A0A8T0FHF2_ARGBR</name>
<keyword evidence="18" id="KW-1185">Reference proteome</keyword>
<dbReference type="InterPro" id="IPR051282">
    <property type="entry name" value="Arf-GAP_GTPase_ANK_PH"/>
</dbReference>
<evidence type="ECO:0000256" key="1">
    <source>
        <dbReference type="ARBA" id="ARBA00004175"/>
    </source>
</evidence>
<dbReference type="PROSITE" id="PS50088">
    <property type="entry name" value="ANK_REPEAT"/>
    <property type="match status" value="1"/>
</dbReference>